<name>A0A1K1SWA1_9PSEU</name>
<dbReference type="EMBL" id="FPJG01000006">
    <property type="protein sequence ID" value="SFW88610.1"/>
    <property type="molecule type" value="Genomic_DNA"/>
</dbReference>
<dbReference type="Gene3D" id="1.20.1260.20">
    <property type="entry name" value="PPE superfamily"/>
    <property type="match status" value="1"/>
</dbReference>
<dbReference type="RefSeq" id="WP_072482344.1">
    <property type="nucleotide sequence ID" value="NZ_FPJG01000006.1"/>
</dbReference>
<evidence type="ECO:0000313" key="2">
    <source>
        <dbReference type="EMBL" id="SFW88610.1"/>
    </source>
</evidence>
<proteinExistence type="predicted"/>
<sequence>MFPFDQLGVAAHGVVRGAHEAGSALVRTAQDAVEWAGDLFSGKAAVQAMTVPTVVERVLAGNSSSWTANGVEAGKVAAEHYAIAGELTAMLNSLEPTWTGRGAEQAKQRTKAFSDLVERAAKTLGSNGTNVADAAYGFELAKRSMEPMGPRPERSFFDAATPWDTDTEDAISVYNAKAQKNLEIYSAYVEHLDSQGQRLSGDYGQVTLGTSADPVTVKAVDSRSIADARRERSIEPPGDTDDTPVVDRQSMVRVDPGRVTEPREHDPYAPAATTGVVAQPGYTRTTGLTPPSGVQDARAFSGLPPLSQLERAAGSSVSDSSGARSPLIGFPCSPLSSAPNAALRRGVVDEVGNEPRRAGVGPRFSGSGRASGRPGPELAGVGPAGGGHPSAEDEEHERKYVRDDDSVFADVEEGLVDPRTGLAPVPPTLGT</sequence>
<accession>A0A1K1SWA1</accession>
<reference evidence="3" key="1">
    <citation type="submission" date="2016-11" db="EMBL/GenBank/DDBJ databases">
        <authorList>
            <person name="Varghese N."/>
            <person name="Submissions S."/>
        </authorList>
    </citation>
    <scope>NUCLEOTIDE SEQUENCE [LARGE SCALE GENOMIC DNA]</scope>
    <source>
        <strain evidence="3">DSM 44671</strain>
    </source>
</reference>
<feature type="compositionally biased region" description="Acidic residues" evidence="1">
    <location>
        <begin position="406"/>
        <end position="415"/>
    </location>
</feature>
<evidence type="ECO:0000313" key="3">
    <source>
        <dbReference type="Proteomes" id="UP000182740"/>
    </source>
</evidence>
<dbReference type="InterPro" id="IPR038332">
    <property type="entry name" value="PPE_sf"/>
</dbReference>
<feature type="region of interest" description="Disordered" evidence="1">
    <location>
        <begin position="224"/>
        <end position="245"/>
    </location>
</feature>
<feature type="region of interest" description="Disordered" evidence="1">
    <location>
        <begin position="353"/>
        <end position="431"/>
    </location>
</feature>
<feature type="compositionally biased region" description="Basic and acidic residues" evidence="1">
    <location>
        <begin position="224"/>
        <end position="234"/>
    </location>
</feature>
<dbReference type="AlphaFoldDB" id="A0A1K1SWA1"/>
<evidence type="ECO:0008006" key="4">
    <source>
        <dbReference type="Google" id="ProtNLM"/>
    </source>
</evidence>
<gene>
    <name evidence="2" type="ORF">SAMN04489730_7016</name>
</gene>
<protein>
    <recommendedName>
        <fullName evidence="4">PPE family protein</fullName>
    </recommendedName>
</protein>
<feature type="compositionally biased region" description="Basic and acidic residues" evidence="1">
    <location>
        <begin position="396"/>
        <end position="405"/>
    </location>
</feature>
<feature type="compositionally biased region" description="Low complexity" evidence="1">
    <location>
        <begin position="361"/>
        <end position="376"/>
    </location>
</feature>
<dbReference type="Proteomes" id="UP000182740">
    <property type="component" value="Unassembled WGS sequence"/>
</dbReference>
<keyword evidence="3" id="KW-1185">Reference proteome</keyword>
<dbReference type="STRING" id="546364.SAMN04489730_7016"/>
<organism evidence="2 3">
    <name type="scientific">Amycolatopsis australiensis</name>
    <dbReference type="NCBI Taxonomy" id="546364"/>
    <lineage>
        <taxon>Bacteria</taxon>
        <taxon>Bacillati</taxon>
        <taxon>Actinomycetota</taxon>
        <taxon>Actinomycetes</taxon>
        <taxon>Pseudonocardiales</taxon>
        <taxon>Pseudonocardiaceae</taxon>
        <taxon>Amycolatopsis</taxon>
    </lineage>
</organism>
<evidence type="ECO:0000256" key="1">
    <source>
        <dbReference type="SAM" id="MobiDB-lite"/>
    </source>
</evidence>
<dbReference type="OrthoDB" id="3701353at2"/>